<evidence type="ECO:0000313" key="5">
    <source>
        <dbReference type="EMBL" id="ASV66901.1"/>
    </source>
</evidence>
<dbReference type="OrthoDB" id="9760950at2"/>
<keyword evidence="1" id="KW-0547">Nucleotide-binding</keyword>
<dbReference type="Pfam" id="PF00005">
    <property type="entry name" value="ABC_tran"/>
    <property type="match status" value="2"/>
</dbReference>
<evidence type="ECO:0000259" key="4">
    <source>
        <dbReference type="PROSITE" id="PS50893"/>
    </source>
</evidence>
<dbReference type="EMBL" id="CP022983">
    <property type="protein sequence ID" value="ASV66901.1"/>
    <property type="molecule type" value="Genomic_DNA"/>
</dbReference>
<evidence type="ECO:0000256" key="3">
    <source>
        <dbReference type="SAM" id="Coils"/>
    </source>
</evidence>
<dbReference type="InterPro" id="IPR003593">
    <property type="entry name" value="AAA+_ATPase"/>
</dbReference>
<feature type="domain" description="ABC transporter" evidence="4">
    <location>
        <begin position="6"/>
        <end position="196"/>
    </location>
</feature>
<feature type="domain" description="ABC transporter" evidence="4">
    <location>
        <begin position="297"/>
        <end position="486"/>
    </location>
</feature>
<keyword evidence="6" id="KW-1185">Reference proteome</keyword>
<dbReference type="InterPro" id="IPR017871">
    <property type="entry name" value="ABC_transporter-like_CS"/>
</dbReference>
<name>A0A248TFC2_9BACI</name>
<dbReference type="InterPro" id="IPR003439">
    <property type="entry name" value="ABC_transporter-like_ATP-bd"/>
</dbReference>
<dbReference type="PROSITE" id="PS50893">
    <property type="entry name" value="ABC_TRANSPORTER_2"/>
    <property type="match status" value="2"/>
</dbReference>
<dbReference type="Gene3D" id="3.40.50.300">
    <property type="entry name" value="P-loop containing nucleotide triphosphate hydrolases"/>
    <property type="match status" value="3"/>
</dbReference>
<dbReference type="SUPFAM" id="SSF52540">
    <property type="entry name" value="P-loop containing nucleoside triphosphate hydrolases"/>
    <property type="match status" value="2"/>
</dbReference>
<dbReference type="SMART" id="SM00382">
    <property type="entry name" value="AAA"/>
    <property type="match status" value="2"/>
</dbReference>
<dbReference type="CDD" id="cd03221">
    <property type="entry name" value="ABCF_EF-3"/>
    <property type="match status" value="2"/>
</dbReference>
<dbReference type="InterPro" id="IPR051309">
    <property type="entry name" value="ABCF_ATPase"/>
</dbReference>
<dbReference type="GO" id="GO:0016887">
    <property type="term" value="F:ATP hydrolysis activity"/>
    <property type="evidence" value="ECO:0007669"/>
    <property type="project" value="InterPro"/>
</dbReference>
<dbReference type="InterPro" id="IPR027417">
    <property type="entry name" value="P-loop_NTPase"/>
</dbReference>
<sequence>MGQLTLEIKNIEVTYLDRIILEIPYLSVYQYDRIGIVGKNGSGKTTLLKLMYGDIYPLKGSVSKQIDFGYFEQKEVPETRQADGELLSRLSVPNEDVNHLSGGEQTRLKLAQLFSTYYEGLLIDEPTTHLDSEGIDFLIDELMYYYGSLIIISHDRYLLDQLVTKIWEVEDGHVTEYVGNYSDYESQKQLAHNQHIQAFEQYKKEKQRLIQAADEKMKQAEKVNQANRSMSKKEAKAKANRMFMTKSKDTSQRNIHRQAKAIEQRIDQLGEVKTPEVDRVHHFPQSKILQMHNKYPIMGDRVSLSVDGKRLLTHASFQFPLRKIIAIEGRNGSGKTVLLKHIVSNGEGIVLSPNVSFGVYHQHNYLLEGVQTVLAFMNENSVYAESKVRTVLHSMGFEGNDLQKSVMTLSGGESTRLVLCQLFLGSNNVLILDEPTNFLDIKAIQALESFLHAYEGTVLLVSHDRTFVKRVADHIFKIEEQQIKQVK</sequence>
<dbReference type="GO" id="GO:0005524">
    <property type="term" value="F:ATP binding"/>
    <property type="evidence" value="ECO:0007669"/>
    <property type="project" value="UniProtKB-KW"/>
</dbReference>
<evidence type="ECO:0000313" key="6">
    <source>
        <dbReference type="Proteomes" id="UP000215137"/>
    </source>
</evidence>
<keyword evidence="3" id="KW-0175">Coiled coil</keyword>
<dbReference type="AlphaFoldDB" id="A0A248TFC2"/>
<dbReference type="PANTHER" id="PTHR42855">
    <property type="entry name" value="ABC TRANSPORTER ATP-BINDING SUBUNIT"/>
    <property type="match status" value="1"/>
</dbReference>
<keyword evidence="2" id="KW-0067">ATP-binding</keyword>
<dbReference type="RefSeq" id="WP_095370476.1">
    <property type="nucleotide sequence ID" value="NZ_CP022983.1"/>
</dbReference>
<feature type="coiled-coil region" evidence="3">
    <location>
        <begin position="199"/>
        <end position="226"/>
    </location>
</feature>
<accession>A0A248TFC2</accession>
<organism evidence="5 6">
    <name type="scientific">Cytobacillus kochii</name>
    <dbReference type="NCBI Taxonomy" id="859143"/>
    <lineage>
        <taxon>Bacteria</taxon>
        <taxon>Bacillati</taxon>
        <taxon>Bacillota</taxon>
        <taxon>Bacilli</taxon>
        <taxon>Bacillales</taxon>
        <taxon>Bacillaceae</taxon>
        <taxon>Cytobacillus</taxon>
    </lineage>
</organism>
<dbReference type="PROSITE" id="PS00211">
    <property type="entry name" value="ABC_TRANSPORTER_1"/>
    <property type="match status" value="2"/>
</dbReference>
<gene>
    <name evidence="5" type="ORF">CKF48_05910</name>
</gene>
<dbReference type="PANTHER" id="PTHR42855:SF2">
    <property type="entry name" value="DRUG RESISTANCE ABC TRANSPORTER,ATP-BINDING PROTEIN"/>
    <property type="match status" value="1"/>
</dbReference>
<dbReference type="Proteomes" id="UP000215137">
    <property type="component" value="Chromosome"/>
</dbReference>
<evidence type="ECO:0000256" key="1">
    <source>
        <dbReference type="ARBA" id="ARBA00022741"/>
    </source>
</evidence>
<dbReference type="NCBIfam" id="NF000355">
    <property type="entry name" value="ribo_prot_ABC_F"/>
    <property type="match status" value="1"/>
</dbReference>
<dbReference type="NCBIfam" id="NF000168">
    <property type="entry name" value="ABCF_Msr_all"/>
    <property type="match status" value="1"/>
</dbReference>
<evidence type="ECO:0000256" key="2">
    <source>
        <dbReference type="ARBA" id="ARBA00022840"/>
    </source>
</evidence>
<protein>
    <submittedName>
        <fullName evidence="5">ABC-F type ribosomal protection protein</fullName>
    </submittedName>
</protein>
<dbReference type="KEGG" id="bko:CKF48_05910"/>
<proteinExistence type="predicted"/>
<reference evidence="5 6" key="1">
    <citation type="submission" date="2017-08" db="EMBL/GenBank/DDBJ databases">
        <title>Complete Genome Sequence of Bacillus kochii Oregon-R-modENCODE STRAIN BDGP4, isolated from Drosophila melanogaster gut.</title>
        <authorList>
            <person name="Wan K.H."/>
            <person name="Yu C."/>
            <person name="Park S."/>
            <person name="Hammonds A.S."/>
            <person name="Booth B.W."/>
            <person name="Celniker S.E."/>
        </authorList>
    </citation>
    <scope>NUCLEOTIDE SEQUENCE [LARGE SCALE GENOMIC DNA]</scope>
    <source>
        <strain evidence="5 6">BDGP4</strain>
    </source>
</reference>